<protein>
    <recommendedName>
        <fullName evidence="6">CxC5 like cysteine cluster associated with KDZ domain-containing protein</fullName>
    </recommendedName>
</protein>
<dbReference type="HOGENOM" id="CLU_004966_6_1_1"/>
<dbReference type="STRING" id="1095629.A0A0C9X7U3"/>
<feature type="chain" id="PRO_5002206227" description="CxC5 like cysteine cluster associated with KDZ domain-containing protein" evidence="1">
    <location>
        <begin position="29"/>
        <end position="709"/>
    </location>
</feature>
<sequence>MLCGKFYILLQVFSPLIVVIFLCPGVNAAPSEQSFPEISFKVFNTFIEQNFSSKISLATVLMLLFTLNENTDLLNLHQRQQNPQLKGIERRVDLSAWIKSLAREIQLQTTETKFKTLFKKYDVLKSLPDAEVVNVLGTKLNGLADVLGLKAYGNNGKLIKKLQPISKNAIQPILVICPPLFNCSDKKCNGRSILQLTDKDDVPHVTLLKGSEIFENVTVLSGYCANCQTHYFSDHETYKDLPSNSRKRVYLHNAKYLKIGQSLYVDRIFSNAVMNGIYSFHASTAAYAEFWTNSYGKVNAFKIQRRQIWHTFIQESIRILSQASNILFEVSDNSSIQDLTHDAFAILGEQGGIRLANKHGCSECTQEYKSVADWVPPANDAAAVLETQKGVVKMVVMDGIVMGPTHCAFDNCTGALANAHGHGESFCKVHRTQFQNCCRVRDCTNNRVQGTQACQQHRNEWHKYTQSRTASSLAGVRRMLNHPNENYEWHGERLTNDQPHDEEAPEPAKKNYFSPSRFYCVETICAPCGVVIAWTKFAKSESPTNILRFLTATYPTEATRPDYVCIDKACQVLRTSIQNGTWDEWSKTTRIIVDSYHYVNHRVKDWLCRVFCNPAPLDGSAPNLVIEAETKYGEKYLKRAFNTQACEQLNGWIGGFESILKRMTIDNFNWFLHVMLFYHTRNVLDKIKEREEKKNENHELSDDGDDDDM</sequence>
<dbReference type="EMBL" id="KN838830">
    <property type="protein sequence ID" value="KIJ93686.1"/>
    <property type="molecule type" value="Genomic_DNA"/>
</dbReference>
<feature type="domain" description="CxC5 like cysteine cluster associated with KDZ" evidence="2">
    <location>
        <begin position="172"/>
        <end position="295"/>
    </location>
</feature>
<dbReference type="Pfam" id="PF18721">
    <property type="entry name" value="CxC6"/>
    <property type="match status" value="1"/>
</dbReference>
<dbReference type="InterPro" id="IPR040898">
    <property type="entry name" value="CxC6"/>
</dbReference>
<proteinExistence type="predicted"/>
<reference evidence="5" key="2">
    <citation type="submission" date="2015-01" db="EMBL/GenBank/DDBJ databases">
        <title>Evolutionary Origins and Diversification of the Mycorrhizal Mutualists.</title>
        <authorList>
            <consortium name="DOE Joint Genome Institute"/>
            <consortium name="Mycorrhizal Genomics Consortium"/>
            <person name="Kohler A."/>
            <person name="Kuo A."/>
            <person name="Nagy L.G."/>
            <person name="Floudas D."/>
            <person name="Copeland A."/>
            <person name="Barry K.W."/>
            <person name="Cichocki N."/>
            <person name="Veneault-Fourrey C."/>
            <person name="LaButti K."/>
            <person name="Lindquist E.A."/>
            <person name="Lipzen A."/>
            <person name="Lundell T."/>
            <person name="Morin E."/>
            <person name="Murat C."/>
            <person name="Riley R."/>
            <person name="Ohm R."/>
            <person name="Sun H."/>
            <person name="Tunlid A."/>
            <person name="Henrissat B."/>
            <person name="Grigoriev I.V."/>
            <person name="Hibbett D.S."/>
            <person name="Martin F."/>
        </authorList>
    </citation>
    <scope>NUCLEOTIDE SEQUENCE [LARGE SCALE GENOMIC DNA]</scope>
    <source>
        <strain evidence="5">LaAM-08-1</strain>
    </source>
</reference>
<name>A0A0C9X7U3_9AGAR</name>
<evidence type="ECO:0000256" key="1">
    <source>
        <dbReference type="SAM" id="SignalP"/>
    </source>
</evidence>
<feature type="signal peptide" evidence="1">
    <location>
        <begin position="1"/>
        <end position="28"/>
    </location>
</feature>
<dbReference type="InterPro" id="IPR041539">
    <property type="entry name" value="CxC5"/>
</dbReference>
<dbReference type="Proteomes" id="UP000054477">
    <property type="component" value="Unassembled WGS sequence"/>
</dbReference>
<accession>A0A0C9X7U3</accession>
<gene>
    <name evidence="4" type="ORF">K443DRAFT_111653</name>
</gene>
<dbReference type="Pfam" id="PF18718">
    <property type="entry name" value="CxC5"/>
    <property type="match status" value="1"/>
</dbReference>
<organism evidence="4 5">
    <name type="scientific">Laccaria amethystina LaAM-08-1</name>
    <dbReference type="NCBI Taxonomy" id="1095629"/>
    <lineage>
        <taxon>Eukaryota</taxon>
        <taxon>Fungi</taxon>
        <taxon>Dikarya</taxon>
        <taxon>Basidiomycota</taxon>
        <taxon>Agaricomycotina</taxon>
        <taxon>Agaricomycetes</taxon>
        <taxon>Agaricomycetidae</taxon>
        <taxon>Agaricales</taxon>
        <taxon>Agaricineae</taxon>
        <taxon>Hydnangiaceae</taxon>
        <taxon>Laccaria</taxon>
    </lineage>
</organism>
<reference evidence="4 5" key="1">
    <citation type="submission" date="2014-04" db="EMBL/GenBank/DDBJ databases">
        <authorList>
            <consortium name="DOE Joint Genome Institute"/>
            <person name="Kuo A."/>
            <person name="Kohler A."/>
            <person name="Nagy L.G."/>
            <person name="Floudas D."/>
            <person name="Copeland A."/>
            <person name="Barry K.W."/>
            <person name="Cichocki N."/>
            <person name="Veneault-Fourrey C."/>
            <person name="LaButti K."/>
            <person name="Lindquist E.A."/>
            <person name="Lipzen A."/>
            <person name="Lundell T."/>
            <person name="Morin E."/>
            <person name="Murat C."/>
            <person name="Sun H."/>
            <person name="Tunlid A."/>
            <person name="Henrissat B."/>
            <person name="Grigoriev I.V."/>
            <person name="Hibbett D.S."/>
            <person name="Martin F."/>
            <person name="Nordberg H.P."/>
            <person name="Cantor M.N."/>
            <person name="Hua S.X."/>
        </authorList>
    </citation>
    <scope>NUCLEOTIDE SEQUENCE [LARGE SCALE GENOMIC DNA]</scope>
    <source>
        <strain evidence="4 5">LaAM-08-1</strain>
    </source>
</reference>
<evidence type="ECO:0000259" key="3">
    <source>
        <dbReference type="Pfam" id="PF18721"/>
    </source>
</evidence>
<evidence type="ECO:0000259" key="2">
    <source>
        <dbReference type="Pfam" id="PF18718"/>
    </source>
</evidence>
<evidence type="ECO:0008006" key="6">
    <source>
        <dbReference type="Google" id="ProtNLM"/>
    </source>
</evidence>
<feature type="domain" description="CxC6 like cysteine cluster associated with KDZ" evidence="3">
    <location>
        <begin position="396"/>
        <end position="463"/>
    </location>
</feature>
<dbReference type="AlphaFoldDB" id="A0A0C9X7U3"/>
<keyword evidence="1" id="KW-0732">Signal</keyword>
<evidence type="ECO:0000313" key="5">
    <source>
        <dbReference type="Proteomes" id="UP000054477"/>
    </source>
</evidence>
<evidence type="ECO:0000313" key="4">
    <source>
        <dbReference type="EMBL" id="KIJ93686.1"/>
    </source>
</evidence>
<dbReference type="OrthoDB" id="2527272at2759"/>
<keyword evidence="5" id="KW-1185">Reference proteome</keyword>